<protein>
    <submittedName>
        <fullName evidence="1">Uncharacterized protein</fullName>
    </submittedName>
</protein>
<reference evidence="1" key="1">
    <citation type="submission" date="2021-03" db="EMBL/GenBank/DDBJ databases">
        <authorList>
            <person name="Tran Van P."/>
        </authorList>
    </citation>
    <scope>NUCLEOTIDE SEQUENCE</scope>
</reference>
<gene>
    <name evidence="1" type="ORF">TPAB3V08_LOCUS8052</name>
</gene>
<evidence type="ECO:0000313" key="1">
    <source>
        <dbReference type="EMBL" id="CAG2061097.1"/>
    </source>
</evidence>
<dbReference type="Proteomes" id="UP001153148">
    <property type="component" value="Unassembled WGS sequence"/>
</dbReference>
<comment type="caution">
    <text evidence="1">The sequence shown here is derived from an EMBL/GenBank/DDBJ whole genome shotgun (WGS) entry which is preliminary data.</text>
</comment>
<organism evidence="1 2">
    <name type="scientific">Timema podura</name>
    <name type="common">Walking stick</name>
    <dbReference type="NCBI Taxonomy" id="61482"/>
    <lineage>
        <taxon>Eukaryota</taxon>
        <taxon>Metazoa</taxon>
        <taxon>Ecdysozoa</taxon>
        <taxon>Arthropoda</taxon>
        <taxon>Hexapoda</taxon>
        <taxon>Insecta</taxon>
        <taxon>Pterygota</taxon>
        <taxon>Neoptera</taxon>
        <taxon>Polyneoptera</taxon>
        <taxon>Phasmatodea</taxon>
        <taxon>Timematodea</taxon>
        <taxon>Timematoidea</taxon>
        <taxon>Timematidae</taxon>
        <taxon>Timema</taxon>
    </lineage>
</organism>
<evidence type="ECO:0000313" key="2">
    <source>
        <dbReference type="Proteomes" id="UP001153148"/>
    </source>
</evidence>
<dbReference type="EMBL" id="CAJPIN010014546">
    <property type="protein sequence ID" value="CAG2061097.1"/>
    <property type="molecule type" value="Genomic_DNA"/>
</dbReference>
<sequence>MLPHDKIQDTMDQQSRSKKNLRYGDIISTYLSPFNCAYNPLVRPCYHAPRPDVIRSLLRRTTPPSEEMLPRRR</sequence>
<proteinExistence type="predicted"/>
<keyword evidence="2" id="KW-1185">Reference proteome</keyword>
<accession>A0ABN7P4T9</accession>
<name>A0ABN7P4T9_TIMPD</name>